<gene>
    <name evidence="3" type="ORF">FSARC_12929</name>
</gene>
<feature type="transmembrane region" description="Helical" evidence="2">
    <location>
        <begin position="82"/>
        <end position="104"/>
    </location>
</feature>
<reference evidence="3" key="2">
    <citation type="submission" date="2020-05" db="EMBL/GenBank/DDBJ databases">
        <authorList>
            <person name="Kim H.-S."/>
            <person name="Proctor R.H."/>
            <person name="Brown D.W."/>
        </authorList>
    </citation>
    <scope>NUCLEOTIDE SEQUENCE</scope>
    <source>
        <strain evidence="3">NRRL 20472</strain>
    </source>
</reference>
<reference evidence="3" key="1">
    <citation type="journal article" date="2020" name="BMC Genomics">
        <title>Correction to: Identification and distribution of gene clusters required for synthesis of sphingolipid metabolism inhibitors in diverse species of the filamentous fungus Fusarium.</title>
        <authorList>
            <person name="Kim H.S."/>
            <person name="Lohmar J.M."/>
            <person name="Busman M."/>
            <person name="Brown D.W."/>
            <person name="Naumann T.A."/>
            <person name="Divon H.H."/>
            <person name="Lysoe E."/>
            <person name="Uhlig S."/>
            <person name="Proctor R.H."/>
        </authorList>
    </citation>
    <scope>NUCLEOTIDE SEQUENCE</scope>
    <source>
        <strain evidence="3">NRRL 20472</strain>
    </source>
</reference>
<keyword evidence="4" id="KW-1185">Reference proteome</keyword>
<protein>
    <submittedName>
        <fullName evidence="3">Uncharacterized protein</fullName>
    </submittedName>
</protein>
<dbReference type="EMBL" id="JABEXW010000918">
    <property type="protein sequence ID" value="KAF4951399.1"/>
    <property type="molecule type" value="Genomic_DNA"/>
</dbReference>
<accession>A0A8H4T523</accession>
<feature type="compositionally biased region" description="Basic and acidic residues" evidence="1">
    <location>
        <begin position="1"/>
        <end position="13"/>
    </location>
</feature>
<evidence type="ECO:0000256" key="2">
    <source>
        <dbReference type="SAM" id="Phobius"/>
    </source>
</evidence>
<feature type="compositionally biased region" description="Basic residues" evidence="1">
    <location>
        <begin position="17"/>
        <end position="26"/>
    </location>
</feature>
<evidence type="ECO:0000256" key="1">
    <source>
        <dbReference type="SAM" id="MobiDB-lite"/>
    </source>
</evidence>
<proteinExistence type="predicted"/>
<name>A0A8H4T523_9HYPO</name>
<feature type="transmembrane region" description="Helical" evidence="2">
    <location>
        <begin position="382"/>
        <end position="403"/>
    </location>
</feature>
<evidence type="ECO:0000313" key="3">
    <source>
        <dbReference type="EMBL" id="KAF4951399.1"/>
    </source>
</evidence>
<organism evidence="3 4">
    <name type="scientific">Fusarium sarcochroum</name>
    <dbReference type="NCBI Taxonomy" id="1208366"/>
    <lineage>
        <taxon>Eukaryota</taxon>
        <taxon>Fungi</taxon>
        <taxon>Dikarya</taxon>
        <taxon>Ascomycota</taxon>
        <taxon>Pezizomycotina</taxon>
        <taxon>Sordariomycetes</taxon>
        <taxon>Hypocreomycetidae</taxon>
        <taxon>Hypocreales</taxon>
        <taxon>Nectriaceae</taxon>
        <taxon>Fusarium</taxon>
        <taxon>Fusarium lateritium species complex</taxon>
    </lineage>
</organism>
<keyword evidence="2" id="KW-0812">Transmembrane</keyword>
<dbReference type="AlphaFoldDB" id="A0A8H4T523"/>
<feature type="transmembrane region" description="Helical" evidence="2">
    <location>
        <begin position="207"/>
        <end position="227"/>
    </location>
</feature>
<evidence type="ECO:0000313" key="4">
    <source>
        <dbReference type="Proteomes" id="UP000622797"/>
    </source>
</evidence>
<feature type="transmembrane region" description="Helical" evidence="2">
    <location>
        <begin position="303"/>
        <end position="324"/>
    </location>
</feature>
<dbReference type="Proteomes" id="UP000622797">
    <property type="component" value="Unassembled WGS sequence"/>
</dbReference>
<keyword evidence="2" id="KW-1133">Transmembrane helix</keyword>
<dbReference type="OrthoDB" id="5429468at2759"/>
<feature type="region of interest" description="Disordered" evidence="1">
    <location>
        <begin position="1"/>
        <end position="40"/>
    </location>
</feature>
<feature type="transmembrane region" description="Helical" evidence="2">
    <location>
        <begin position="423"/>
        <end position="447"/>
    </location>
</feature>
<comment type="caution">
    <text evidence="3">The sequence shown here is derived from an EMBL/GenBank/DDBJ whole genome shotgun (WGS) entry which is preliminary data.</text>
</comment>
<keyword evidence="2" id="KW-0472">Membrane</keyword>
<sequence length="495" mass="56572">MANHRDYRWDHPNYPRHQGRGRYHQTRRNEEEDDGIGLQPYGNYSREQLQSFNTGSGRCEHPRWPKYEEYTPIRWVIKSSAVAFFLLALGSQIGHLVFTIKFVATDNTGYSPDDSSYKLYKNSRFEECVAKTPDDANCTVIREVLHDTKYSLARQYVDNGYTPISSQWVSKDGVGYDWCTFVSCFHGFTVLPSTSQDSTIGLTTFDIWGNINMTALLSLFVFLKRYWNIKKEESCDGLGFWDYIQLAYTIAAGVWWWVDYIQFAIEPVPNTTVSIFEWITTWLLAMEIQYHPFSCVLGKWKKYPLFLLAPLSVIQWGATVHILVMGWSHTLGKGPITQSYDCDETLLPELPGGSNCSAQKLCSDTALLSDPHFHWDIMEEHMAPFAIAYFVISTLVAIQPLFWSFRGEEGFGERFRNHNLGPVLGPVVTAVFVAGGCFLSLYVLVILDKDMDREGPVVADEACSVVHVGLSPWRYYLDIGDFARALRIAKVWFNA</sequence>